<feature type="transmembrane region" description="Helical" evidence="9">
    <location>
        <begin position="167"/>
        <end position="199"/>
    </location>
</feature>
<evidence type="ECO:0000259" key="11">
    <source>
        <dbReference type="PROSITE" id="PS50929"/>
    </source>
</evidence>
<keyword evidence="7 9" id="KW-1133">Transmembrane helix</keyword>
<feature type="domain" description="ABC transporter" evidence="10">
    <location>
        <begin position="359"/>
        <end position="593"/>
    </location>
</feature>
<dbReference type="InterPro" id="IPR036640">
    <property type="entry name" value="ABC1_TM_sf"/>
</dbReference>
<evidence type="ECO:0000256" key="9">
    <source>
        <dbReference type="SAM" id="Phobius"/>
    </source>
</evidence>
<evidence type="ECO:0000256" key="8">
    <source>
        <dbReference type="ARBA" id="ARBA00023136"/>
    </source>
</evidence>
<keyword evidence="8 9" id="KW-0472">Membrane</keyword>
<comment type="caution">
    <text evidence="12">The sequence shown here is derived from an EMBL/GenBank/DDBJ whole genome shotgun (WGS) entry which is preliminary data.</text>
</comment>
<dbReference type="GO" id="GO:0005886">
    <property type="term" value="C:plasma membrane"/>
    <property type="evidence" value="ECO:0007669"/>
    <property type="project" value="UniProtKB-SubCell"/>
</dbReference>
<dbReference type="InterPro" id="IPR039421">
    <property type="entry name" value="Type_1_exporter"/>
</dbReference>
<dbReference type="Gene3D" id="1.20.1560.10">
    <property type="entry name" value="ABC transporter type 1, transmembrane domain"/>
    <property type="match status" value="1"/>
</dbReference>
<proteinExistence type="predicted"/>
<dbReference type="GO" id="GO:0005524">
    <property type="term" value="F:ATP binding"/>
    <property type="evidence" value="ECO:0007669"/>
    <property type="project" value="UniProtKB-KW"/>
</dbReference>
<dbReference type="InterPro" id="IPR017871">
    <property type="entry name" value="ABC_transporter-like_CS"/>
</dbReference>
<dbReference type="PROSITE" id="PS50893">
    <property type="entry name" value="ABC_TRANSPORTER_2"/>
    <property type="match status" value="1"/>
</dbReference>
<dbReference type="AlphaFoldDB" id="A0ABD5PP51"/>
<keyword evidence="6 12" id="KW-0067">ATP-binding</keyword>
<keyword evidence="3" id="KW-1003">Cell membrane</keyword>
<dbReference type="InterPro" id="IPR011527">
    <property type="entry name" value="ABC1_TM_dom"/>
</dbReference>
<protein>
    <submittedName>
        <fullName evidence="12">ABC transporter ATP-binding protein</fullName>
    </submittedName>
</protein>
<dbReference type="PROSITE" id="PS50929">
    <property type="entry name" value="ABC_TM1F"/>
    <property type="match status" value="1"/>
</dbReference>
<dbReference type="SMART" id="SM00382">
    <property type="entry name" value="AAA"/>
    <property type="match status" value="1"/>
</dbReference>
<dbReference type="Gene3D" id="3.40.50.300">
    <property type="entry name" value="P-loop containing nucleotide triphosphate hydrolases"/>
    <property type="match status" value="1"/>
</dbReference>
<dbReference type="Proteomes" id="UP001595898">
    <property type="component" value="Unassembled WGS sequence"/>
</dbReference>
<keyword evidence="4 9" id="KW-0812">Transmembrane</keyword>
<keyword evidence="13" id="KW-1185">Reference proteome</keyword>
<feature type="transmembrane region" description="Helical" evidence="9">
    <location>
        <begin position="293"/>
        <end position="309"/>
    </location>
</feature>
<accession>A0ABD5PP51</accession>
<keyword evidence="2" id="KW-0813">Transport</keyword>
<dbReference type="PANTHER" id="PTHR24221">
    <property type="entry name" value="ATP-BINDING CASSETTE SUB-FAMILY B"/>
    <property type="match status" value="1"/>
</dbReference>
<evidence type="ECO:0000259" key="10">
    <source>
        <dbReference type="PROSITE" id="PS50893"/>
    </source>
</evidence>
<dbReference type="InterPro" id="IPR003593">
    <property type="entry name" value="AAA+_ATPase"/>
</dbReference>
<feature type="domain" description="ABC transmembrane type-1" evidence="11">
    <location>
        <begin position="25"/>
        <end position="324"/>
    </location>
</feature>
<dbReference type="PROSITE" id="PS51257">
    <property type="entry name" value="PROKAR_LIPOPROTEIN"/>
    <property type="match status" value="1"/>
</dbReference>
<evidence type="ECO:0000256" key="7">
    <source>
        <dbReference type="ARBA" id="ARBA00022989"/>
    </source>
</evidence>
<evidence type="ECO:0000313" key="12">
    <source>
        <dbReference type="EMBL" id="MFC4542231.1"/>
    </source>
</evidence>
<dbReference type="Pfam" id="PF00005">
    <property type="entry name" value="ABC_tran"/>
    <property type="match status" value="1"/>
</dbReference>
<dbReference type="InterPro" id="IPR027417">
    <property type="entry name" value="P-loop_NTPase"/>
</dbReference>
<comment type="subcellular location">
    <subcellularLocation>
        <location evidence="1">Cell membrane</location>
        <topology evidence="1">Multi-pass membrane protein</topology>
    </subcellularLocation>
</comment>
<reference evidence="12 13" key="1">
    <citation type="journal article" date="2019" name="Int. J. Syst. Evol. Microbiol.">
        <title>The Global Catalogue of Microorganisms (GCM) 10K type strain sequencing project: providing services to taxonomists for standard genome sequencing and annotation.</title>
        <authorList>
            <consortium name="The Broad Institute Genomics Platform"/>
            <consortium name="The Broad Institute Genome Sequencing Center for Infectious Disease"/>
            <person name="Wu L."/>
            <person name="Ma J."/>
        </authorList>
    </citation>
    <scope>NUCLEOTIDE SEQUENCE [LARGE SCALE GENOMIC DNA]</scope>
    <source>
        <strain evidence="12 13">WLHS5</strain>
    </source>
</reference>
<dbReference type="FunFam" id="3.40.50.300:FF:000221">
    <property type="entry name" value="Multidrug ABC transporter ATP-binding protein"/>
    <property type="match status" value="1"/>
</dbReference>
<feature type="transmembrane region" description="Helical" evidence="9">
    <location>
        <begin position="271"/>
        <end position="288"/>
    </location>
</feature>
<organism evidence="12 13">
    <name type="scientific">Halosolutus amylolyticus</name>
    <dbReference type="NCBI Taxonomy" id="2932267"/>
    <lineage>
        <taxon>Archaea</taxon>
        <taxon>Methanobacteriati</taxon>
        <taxon>Methanobacteriota</taxon>
        <taxon>Stenosarchaea group</taxon>
        <taxon>Halobacteria</taxon>
        <taxon>Halobacteriales</taxon>
        <taxon>Natrialbaceae</taxon>
        <taxon>Halosolutus</taxon>
    </lineage>
</organism>
<dbReference type="GO" id="GO:0055085">
    <property type="term" value="P:transmembrane transport"/>
    <property type="evidence" value="ECO:0007669"/>
    <property type="project" value="UniProtKB-ARBA"/>
</dbReference>
<dbReference type="Pfam" id="PF00664">
    <property type="entry name" value="ABC_membrane"/>
    <property type="match status" value="1"/>
</dbReference>
<evidence type="ECO:0000256" key="3">
    <source>
        <dbReference type="ARBA" id="ARBA00022475"/>
    </source>
</evidence>
<dbReference type="InterPro" id="IPR003439">
    <property type="entry name" value="ABC_transporter-like_ATP-bd"/>
</dbReference>
<keyword evidence="5" id="KW-0547">Nucleotide-binding</keyword>
<dbReference type="RefSeq" id="WP_250141631.1">
    <property type="nucleotide sequence ID" value="NZ_JALIQP010000004.1"/>
</dbReference>
<dbReference type="SUPFAM" id="SSF90123">
    <property type="entry name" value="ABC transporter transmembrane region"/>
    <property type="match status" value="1"/>
</dbReference>
<evidence type="ECO:0000313" key="13">
    <source>
        <dbReference type="Proteomes" id="UP001595898"/>
    </source>
</evidence>
<dbReference type="SUPFAM" id="SSF52540">
    <property type="entry name" value="P-loop containing nucleoside triphosphate hydrolases"/>
    <property type="match status" value="1"/>
</dbReference>
<sequence>MTERNWREKARALLRVAAFKPVLTAFIIVFSCFAALLEGIGLSFLVPIIRLAQSPDAAANTDDSFVQAFVVIYETLGIPFTLEFVVLGVALVMTVRYTSSFIVSWLRVVLQTLYVRELQTDAFENALDARVGYFDNEGSDDILNAIVTQAEYAGRVIKYFVEIFQNLLLSLMYLTIAFVLAPGLTVFTVVILGGLTVFIRRVLEPGYVVGDRVATANENIQEAVQAGTQGIRDVKLYTMSDEVYENFSNAIEKFTDANIKLGRNEAAIENFYNLSAAVMVFVLIYLALRFANLSLAVVGVFLFAMFQLAPKVSILNNKLYSIEGLLPHLVRTQEFTAELNRNTETDTGGEKPPSDVETVTFDDVSFSYDGGERVLKDVSFTAERSEFVAFVGQSGAGKSTIVKLLARLYEIDEGRILANGTPIDRFELRQWRKQLAVVRQDPFIFNETLRRNVTIGKRDATDTEIRRACKIAQVDQFLDELPNGLETKLGDDGVRLSGGQRQRVSLARALLRDADILVLDEATSDLDTNIEQDVQQAMESLDRDYVVLAIAHRLSTVVNADRIYTLEEGRITEQGTHEELISNDGKYHELYSVQ</sequence>
<dbReference type="PROSITE" id="PS00211">
    <property type="entry name" value="ABC_TRANSPORTER_1"/>
    <property type="match status" value="1"/>
</dbReference>
<evidence type="ECO:0000256" key="2">
    <source>
        <dbReference type="ARBA" id="ARBA00022448"/>
    </source>
</evidence>
<name>A0ABD5PP51_9EURY</name>
<evidence type="ECO:0000256" key="5">
    <source>
        <dbReference type="ARBA" id="ARBA00022741"/>
    </source>
</evidence>
<evidence type="ECO:0000256" key="4">
    <source>
        <dbReference type="ARBA" id="ARBA00022692"/>
    </source>
</evidence>
<evidence type="ECO:0000256" key="6">
    <source>
        <dbReference type="ARBA" id="ARBA00022840"/>
    </source>
</evidence>
<dbReference type="PANTHER" id="PTHR24221:SF654">
    <property type="entry name" value="ATP-BINDING CASSETTE SUB-FAMILY B MEMBER 6"/>
    <property type="match status" value="1"/>
</dbReference>
<gene>
    <name evidence="12" type="ORF">ACFO5R_09855</name>
</gene>
<evidence type="ECO:0000256" key="1">
    <source>
        <dbReference type="ARBA" id="ARBA00004651"/>
    </source>
</evidence>
<dbReference type="EMBL" id="JBHSFA010000005">
    <property type="protein sequence ID" value="MFC4542231.1"/>
    <property type="molecule type" value="Genomic_DNA"/>
</dbReference>